<geneLocation type="plasmid" evidence="1 2">
    <name>unnamed4</name>
</geneLocation>
<accession>A0ABY4GF02</accession>
<reference evidence="1" key="1">
    <citation type="submission" date="2022-04" db="EMBL/GenBank/DDBJ databases">
        <title>Hymenobacter sp. isolated from the air.</title>
        <authorList>
            <person name="Won M."/>
            <person name="Lee C.-M."/>
            <person name="Woen H.-Y."/>
            <person name="Kwon S.-W."/>
        </authorList>
    </citation>
    <scope>NUCLEOTIDE SEQUENCE</scope>
    <source>
        <strain evidence="1">5420S-77</strain>
        <plasmid evidence="1">unnamed4</plasmid>
    </source>
</reference>
<keyword evidence="2" id="KW-1185">Reference proteome</keyword>
<proteinExistence type="predicted"/>
<name>A0ABY4GF02_9BACT</name>
<organism evidence="1 2">
    <name type="scientific">Hymenobacter volaticus</name>
    <dbReference type="NCBI Taxonomy" id="2932254"/>
    <lineage>
        <taxon>Bacteria</taxon>
        <taxon>Pseudomonadati</taxon>
        <taxon>Bacteroidota</taxon>
        <taxon>Cytophagia</taxon>
        <taxon>Cytophagales</taxon>
        <taxon>Hymenobacteraceae</taxon>
        <taxon>Hymenobacter</taxon>
    </lineage>
</organism>
<evidence type="ECO:0000313" key="1">
    <source>
        <dbReference type="EMBL" id="UOQ69413.1"/>
    </source>
</evidence>
<dbReference type="EMBL" id="CP095065">
    <property type="protein sequence ID" value="UOQ69413.1"/>
    <property type="molecule type" value="Genomic_DNA"/>
</dbReference>
<gene>
    <name evidence="1" type="ORF">MUN86_27400</name>
</gene>
<keyword evidence="1" id="KW-0614">Plasmid</keyword>
<sequence length="54" mass="5714">MRLLTGNAFRQLAQSKAGLPLLAILALLFGLTIRGNLKGRGTPLLPAPILLCNC</sequence>
<evidence type="ECO:0000313" key="2">
    <source>
        <dbReference type="Proteomes" id="UP000830401"/>
    </source>
</evidence>
<protein>
    <submittedName>
        <fullName evidence="1">Uncharacterized protein</fullName>
    </submittedName>
</protein>
<dbReference type="Proteomes" id="UP000830401">
    <property type="component" value="Plasmid unnamed4"/>
</dbReference>